<dbReference type="SUPFAM" id="SSF46785">
    <property type="entry name" value="Winged helix' DNA-binding domain"/>
    <property type="match status" value="1"/>
</dbReference>
<name>A0A4P6HJZ2_9BACT</name>
<protein>
    <submittedName>
        <fullName evidence="7">Transcriptional activator NhaR</fullName>
    </submittedName>
</protein>
<keyword evidence="5" id="KW-0804">Transcription</keyword>
<dbReference type="OrthoDB" id="464481at2"/>
<organism evidence="7 8">
    <name type="scientific">Solidesulfovibrio carbinolicus</name>
    <dbReference type="NCBI Taxonomy" id="296842"/>
    <lineage>
        <taxon>Bacteria</taxon>
        <taxon>Pseudomonadati</taxon>
        <taxon>Thermodesulfobacteriota</taxon>
        <taxon>Desulfovibrionia</taxon>
        <taxon>Desulfovibrionales</taxon>
        <taxon>Desulfovibrionaceae</taxon>
        <taxon>Solidesulfovibrio</taxon>
    </lineage>
</organism>
<evidence type="ECO:0000256" key="3">
    <source>
        <dbReference type="ARBA" id="ARBA00023125"/>
    </source>
</evidence>
<keyword evidence="2" id="KW-0805">Transcription regulation</keyword>
<accession>A0A4P6HJZ2</accession>
<dbReference type="PROSITE" id="PS50931">
    <property type="entry name" value="HTH_LYSR"/>
    <property type="match status" value="1"/>
</dbReference>
<dbReference type="Proteomes" id="UP000293296">
    <property type="component" value="Chromosome"/>
</dbReference>
<reference evidence="7 8" key="1">
    <citation type="submission" date="2018-02" db="EMBL/GenBank/DDBJ databases">
        <title>Genome sequence of Desulfovibrio carbinolicus DSM 3852.</title>
        <authorList>
            <person name="Wilbanks E."/>
            <person name="Skennerton C.T."/>
            <person name="Orphan V.J."/>
        </authorList>
    </citation>
    <scope>NUCLEOTIDE SEQUENCE [LARGE SCALE GENOMIC DNA]</scope>
    <source>
        <strain evidence="7 8">DSM 3852</strain>
    </source>
</reference>
<proteinExistence type="inferred from homology"/>
<dbReference type="GO" id="GO:0003677">
    <property type="term" value="F:DNA binding"/>
    <property type="evidence" value="ECO:0007669"/>
    <property type="project" value="UniProtKB-KW"/>
</dbReference>
<dbReference type="EMBL" id="CP026538">
    <property type="protein sequence ID" value="QAZ66150.1"/>
    <property type="molecule type" value="Genomic_DNA"/>
</dbReference>
<dbReference type="SUPFAM" id="SSF53850">
    <property type="entry name" value="Periplasmic binding protein-like II"/>
    <property type="match status" value="1"/>
</dbReference>
<dbReference type="InterPro" id="IPR000847">
    <property type="entry name" value="LysR_HTH_N"/>
</dbReference>
<evidence type="ECO:0000256" key="4">
    <source>
        <dbReference type="ARBA" id="ARBA00023159"/>
    </source>
</evidence>
<dbReference type="PANTHER" id="PTHR30293">
    <property type="entry name" value="TRANSCRIPTIONAL REGULATORY PROTEIN NAC-RELATED"/>
    <property type="match status" value="1"/>
</dbReference>
<dbReference type="InterPro" id="IPR036390">
    <property type="entry name" value="WH_DNA-bd_sf"/>
</dbReference>
<dbReference type="Gene3D" id="3.40.190.10">
    <property type="entry name" value="Periplasmic binding protein-like II"/>
    <property type="match status" value="2"/>
</dbReference>
<evidence type="ECO:0000256" key="2">
    <source>
        <dbReference type="ARBA" id="ARBA00023015"/>
    </source>
</evidence>
<comment type="similarity">
    <text evidence="1">Belongs to the LysR transcriptional regulatory family.</text>
</comment>
<dbReference type="InterPro" id="IPR036388">
    <property type="entry name" value="WH-like_DNA-bd_sf"/>
</dbReference>
<keyword evidence="8" id="KW-1185">Reference proteome</keyword>
<keyword evidence="3" id="KW-0238">DNA-binding</keyword>
<dbReference type="PANTHER" id="PTHR30293:SF2">
    <property type="entry name" value="TRANSCRIPTIONAL ACTIVATOR PROTEIN NHAR"/>
    <property type="match status" value="1"/>
</dbReference>
<gene>
    <name evidence="7" type="ORF">C3Y92_02395</name>
</gene>
<evidence type="ECO:0000313" key="8">
    <source>
        <dbReference type="Proteomes" id="UP000293296"/>
    </source>
</evidence>
<dbReference type="FunFam" id="1.10.10.10:FF:000001">
    <property type="entry name" value="LysR family transcriptional regulator"/>
    <property type="match status" value="1"/>
</dbReference>
<evidence type="ECO:0000313" key="7">
    <source>
        <dbReference type="EMBL" id="QAZ66150.1"/>
    </source>
</evidence>
<dbReference type="NCBIfam" id="NF008284">
    <property type="entry name" value="PRK11062.1"/>
    <property type="match status" value="1"/>
</dbReference>
<dbReference type="GO" id="GO:2000142">
    <property type="term" value="P:regulation of DNA-templated transcription initiation"/>
    <property type="evidence" value="ECO:0007669"/>
    <property type="project" value="TreeGrafter"/>
</dbReference>
<dbReference type="AlphaFoldDB" id="A0A4P6HJZ2"/>
<evidence type="ECO:0000256" key="5">
    <source>
        <dbReference type="ARBA" id="ARBA00023163"/>
    </source>
</evidence>
<dbReference type="Gene3D" id="1.10.10.10">
    <property type="entry name" value="Winged helix-like DNA-binding domain superfamily/Winged helix DNA-binding domain"/>
    <property type="match status" value="1"/>
</dbReference>
<dbReference type="Pfam" id="PF03466">
    <property type="entry name" value="LysR_substrate"/>
    <property type="match status" value="1"/>
</dbReference>
<evidence type="ECO:0000256" key="1">
    <source>
        <dbReference type="ARBA" id="ARBA00009437"/>
    </source>
</evidence>
<dbReference type="InterPro" id="IPR005119">
    <property type="entry name" value="LysR_subst-bd"/>
</dbReference>
<evidence type="ECO:0000259" key="6">
    <source>
        <dbReference type="PROSITE" id="PS50931"/>
    </source>
</evidence>
<dbReference type="GO" id="GO:0003700">
    <property type="term" value="F:DNA-binding transcription factor activity"/>
    <property type="evidence" value="ECO:0007669"/>
    <property type="project" value="InterPro"/>
</dbReference>
<keyword evidence="4" id="KW-0010">Activator</keyword>
<sequence length="296" mass="32124">MNLKHLRYFWAVSHAGSVAHAAKQLHLTPQTVSAQIKLLEEDLGAGLFRPAGRGLQLTEAGRVALAYADEIFSLGDEMATALRAHGNRALPAFRVGMSNVVPKSLAFRLLAPIGAMPEPLRLICREGQIDWLLTELALHRLDMVVADRPMPPGIAIRGHSHRLGDSPIAFYAASGLADKCAVFPECLNGAPLLLPGPNAAIRSEIERWLGETRIAPQVKGEFDDSALMKAFAQANGGFFPAPAILSREISTRYGVREVGRVDSVREAFWLISTERRISHPAVCVVLEAARTALFSP</sequence>
<dbReference type="Pfam" id="PF00126">
    <property type="entry name" value="HTH_1"/>
    <property type="match status" value="1"/>
</dbReference>
<feature type="domain" description="HTH lysR-type" evidence="6">
    <location>
        <begin position="1"/>
        <end position="58"/>
    </location>
</feature>
<dbReference type="KEGG" id="dcb:C3Y92_02395"/>